<dbReference type="Proteomes" id="UP000186955">
    <property type="component" value="Unassembled WGS sequence"/>
</dbReference>
<dbReference type="AlphaFoldDB" id="A0A1Q5UK73"/>
<accession>A0A1Q5UK73</accession>
<dbReference type="EMBL" id="MNBE01000177">
    <property type="protein sequence ID" value="OKP12843.1"/>
    <property type="molecule type" value="Genomic_DNA"/>
</dbReference>
<organism evidence="2 3">
    <name type="scientific">Penicillium subrubescens</name>
    <dbReference type="NCBI Taxonomy" id="1316194"/>
    <lineage>
        <taxon>Eukaryota</taxon>
        <taxon>Fungi</taxon>
        <taxon>Dikarya</taxon>
        <taxon>Ascomycota</taxon>
        <taxon>Pezizomycotina</taxon>
        <taxon>Eurotiomycetes</taxon>
        <taxon>Eurotiomycetidae</taxon>
        <taxon>Eurotiales</taxon>
        <taxon>Aspergillaceae</taxon>
        <taxon>Penicillium</taxon>
    </lineage>
</organism>
<proteinExistence type="predicted"/>
<feature type="region of interest" description="Disordered" evidence="1">
    <location>
        <begin position="1"/>
        <end position="24"/>
    </location>
</feature>
<evidence type="ECO:0000313" key="2">
    <source>
        <dbReference type="EMBL" id="OKP12843.1"/>
    </source>
</evidence>
<feature type="compositionally biased region" description="Polar residues" evidence="1">
    <location>
        <begin position="7"/>
        <end position="24"/>
    </location>
</feature>
<reference evidence="2 3" key="1">
    <citation type="submission" date="2016-10" db="EMBL/GenBank/DDBJ databases">
        <title>Genome sequence of the ascomycete fungus Penicillium subrubescens.</title>
        <authorList>
            <person name="De Vries R.P."/>
            <person name="Peng M."/>
            <person name="Dilokpimol A."/>
            <person name="Hilden K."/>
            <person name="Makela M.R."/>
            <person name="Grigoriev I."/>
            <person name="Riley R."/>
            <person name="Granchi Z."/>
        </authorList>
    </citation>
    <scope>NUCLEOTIDE SEQUENCE [LARGE SCALE GENOMIC DNA]</scope>
    <source>
        <strain evidence="2 3">CBS 132785</strain>
    </source>
</reference>
<name>A0A1Q5UK73_9EURO</name>
<feature type="compositionally biased region" description="Basic and acidic residues" evidence="1">
    <location>
        <begin position="55"/>
        <end position="87"/>
    </location>
</feature>
<evidence type="ECO:0000313" key="3">
    <source>
        <dbReference type="Proteomes" id="UP000186955"/>
    </source>
</evidence>
<feature type="region of interest" description="Disordered" evidence="1">
    <location>
        <begin position="37"/>
        <end position="87"/>
    </location>
</feature>
<evidence type="ECO:0000256" key="1">
    <source>
        <dbReference type="SAM" id="MobiDB-lite"/>
    </source>
</evidence>
<keyword evidence="3" id="KW-1185">Reference proteome</keyword>
<protein>
    <submittedName>
        <fullName evidence="2">Uncharacterized protein</fullName>
    </submittedName>
</protein>
<gene>
    <name evidence="2" type="ORF">PENSUB_1575</name>
</gene>
<comment type="caution">
    <text evidence="2">The sequence shown here is derived from an EMBL/GenBank/DDBJ whole genome shotgun (WGS) entry which is preliminary data.</text>
</comment>
<sequence>MPIPTPDFQSQENQVQPNSAGAFCSTGQADLNSFAALDGSAPHIESGARDNNASQDDRGNQPLSKEEADRLYEERMEDEYAKREGGA</sequence>